<proteinExistence type="inferred from homology"/>
<dbReference type="PANTHER" id="PTHR12899">
    <property type="entry name" value="39S RIBOSOMAL PROTEIN L18, MITOCHONDRIAL"/>
    <property type="match status" value="1"/>
</dbReference>
<dbReference type="InterPro" id="IPR057268">
    <property type="entry name" value="Ribosomal_L18"/>
</dbReference>
<dbReference type="RefSeq" id="WP_045087116.1">
    <property type="nucleotide sequence ID" value="NZ_LN824141.1"/>
</dbReference>
<dbReference type="KEGG" id="dtn:DTL3_0173"/>
<keyword evidence="3 8" id="KW-0694">RNA-binding</keyword>
<dbReference type="HAMAP" id="MF_01337_B">
    <property type="entry name" value="Ribosomal_uL18_B"/>
    <property type="match status" value="1"/>
</dbReference>
<dbReference type="CDD" id="cd00432">
    <property type="entry name" value="Ribosomal_L18_L5e"/>
    <property type="match status" value="1"/>
</dbReference>
<evidence type="ECO:0000313" key="9">
    <source>
        <dbReference type="EMBL" id="CEP77504.1"/>
    </source>
</evidence>
<evidence type="ECO:0000256" key="3">
    <source>
        <dbReference type="ARBA" id="ARBA00022884"/>
    </source>
</evidence>
<dbReference type="STRING" id="1006576.DTL3_0173"/>
<sequence>MIKPVDKKDLRKKRHLRVRKKISGTAEKPRLTVFKSNKHIYAQIIDDTIGRTLVSASTTEKEVKESLNNKTWDKNAANVVGKLIAQRAKEKGITTIVFDRSGYKYHGKVKALADAVRAEGIKF</sequence>
<dbReference type="GO" id="GO:0006412">
    <property type="term" value="P:translation"/>
    <property type="evidence" value="ECO:0007669"/>
    <property type="project" value="UniProtKB-UniRule"/>
</dbReference>
<dbReference type="GO" id="GO:0022625">
    <property type="term" value="C:cytosolic large ribosomal subunit"/>
    <property type="evidence" value="ECO:0007669"/>
    <property type="project" value="TreeGrafter"/>
</dbReference>
<dbReference type="PANTHER" id="PTHR12899:SF3">
    <property type="entry name" value="LARGE RIBOSOMAL SUBUNIT PROTEIN UL18M"/>
    <property type="match status" value="1"/>
</dbReference>
<evidence type="ECO:0000256" key="2">
    <source>
        <dbReference type="ARBA" id="ARBA00022730"/>
    </source>
</evidence>
<gene>
    <name evidence="8 9" type="primary">rplR</name>
    <name evidence="9" type="ORF">DTL3_0173</name>
</gene>
<accession>A0A0C7P0E4</accession>
<dbReference type="NCBIfam" id="TIGR00060">
    <property type="entry name" value="L18_bact"/>
    <property type="match status" value="1"/>
</dbReference>
<keyword evidence="4 8" id="KW-0689">Ribosomal protein</keyword>
<evidence type="ECO:0000256" key="8">
    <source>
        <dbReference type="HAMAP-Rule" id="MF_01337"/>
    </source>
</evidence>
<dbReference type="Pfam" id="PF00861">
    <property type="entry name" value="Ribosomal_L18p"/>
    <property type="match status" value="1"/>
</dbReference>
<dbReference type="Proteomes" id="UP000032809">
    <property type="component" value="Chromosome I"/>
</dbReference>
<dbReference type="InterPro" id="IPR004389">
    <property type="entry name" value="Ribosomal_uL18_bac-type"/>
</dbReference>
<comment type="function">
    <text evidence="7 8">This is one of the proteins that bind and probably mediate the attachment of the 5S RNA into the large ribosomal subunit, where it forms part of the central protuberance.</text>
</comment>
<keyword evidence="5 8" id="KW-0687">Ribonucleoprotein</keyword>
<protein>
    <recommendedName>
        <fullName evidence="6 8">Large ribosomal subunit protein uL18</fullName>
    </recommendedName>
</protein>
<dbReference type="FunFam" id="3.30.420.100:FF:000001">
    <property type="entry name" value="50S ribosomal protein L18"/>
    <property type="match status" value="1"/>
</dbReference>
<evidence type="ECO:0000256" key="7">
    <source>
        <dbReference type="ARBA" id="ARBA00053375"/>
    </source>
</evidence>
<dbReference type="EMBL" id="LN824141">
    <property type="protein sequence ID" value="CEP77504.1"/>
    <property type="molecule type" value="Genomic_DNA"/>
</dbReference>
<keyword evidence="10" id="KW-1185">Reference proteome</keyword>
<name>A0A0C7P0E4_DEFTU</name>
<dbReference type="SUPFAM" id="SSF53137">
    <property type="entry name" value="Translational machinery components"/>
    <property type="match status" value="1"/>
</dbReference>
<dbReference type="GO" id="GO:0003735">
    <property type="term" value="F:structural constituent of ribosome"/>
    <property type="evidence" value="ECO:0007669"/>
    <property type="project" value="InterPro"/>
</dbReference>
<comment type="subunit">
    <text evidence="8">Part of the 50S ribosomal subunit; part of the 5S rRNA/L5/L18/L25 subcomplex. Contacts the 5S and 23S rRNAs.</text>
</comment>
<dbReference type="InterPro" id="IPR005484">
    <property type="entry name" value="Ribosomal_uL18_bac/plant/anim"/>
</dbReference>
<dbReference type="PATRIC" id="fig|1006576.9.peg.168"/>
<evidence type="ECO:0000256" key="6">
    <source>
        <dbReference type="ARBA" id="ARBA00035197"/>
    </source>
</evidence>
<dbReference type="HOGENOM" id="CLU_098841_0_1_0"/>
<dbReference type="OrthoDB" id="9810939at2"/>
<evidence type="ECO:0000256" key="4">
    <source>
        <dbReference type="ARBA" id="ARBA00022980"/>
    </source>
</evidence>
<dbReference type="GO" id="GO:0008097">
    <property type="term" value="F:5S rRNA binding"/>
    <property type="evidence" value="ECO:0007669"/>
    <property type="project" value="TreeGrafter"/>
</dbReference>
<comment type="similarity">
    <text evidence="1 8">Belongs to the universal ribosomal protein uL18 family.</text>
</comment>
<evidence type="ECO:0000313" key="10">
    <source>
        <dbReference type="Proteomes" id="UP000032809"/>
    </source>
</evidence>
<evidence type="ECO:0000256" key="5">
    <source>
        <dbReference type="ARBA" id="ARBA00023274"/>
    </source>
</evidence>
<evidence type="ECO:0000256" key="1">
    <source>
        <dbReference type="ARBA" id="ARBA00007116"/>
    </source>
</evidence>
<dbReference type="AlphaFoldDB" id="A0A0C7P0E4"/>
<keyword evidence="2 8" id="KW-0699">rRNA-binding</keyword>
<reference evidence="10" key="1">
    <citation type="submission" date="2014-11" db="EMBL/GenBank/DDBJ databases">
        <authorList>
            <person name="Wibberg D."/>
        </authorList>
    </citation>
    <scope>NUCLEOTIDE SEQUENCE [LARGE SCALE GENOMIC DNA]</scope>
    <source>
        <strain evidence="10">L3</strain>
    </source>
</reference>
<organism evidence="9 10">
    <name type="scientific">Defluviitoga tunisiensis</name>
    <dbReference type="NCBI Taxonomy" id="1006576"/>
    <lineage>
        <taxon>Bacteria</taxon>
        <taxon>Thermotogati</taxon>
        <taxon>Thermotogota</taxon>
        <taxon>Thermotogae</taxon>
        <taxon>Petrotogales</taxon>
        <taxon>Petrotogaceae</taxon>
        <taxon>Defluviitoga</taxon>
    </lineage>
</organism>
<dbReference type="Gene3D" id="3.30.420.100">
    <property type="match status" value="1"/>
</dbReference>